<evidence type="ECO:0000256" key="1">
    <source>
        <dbReference type="SAM" id="MobiDB-lite"/>
    </source>
</evidence>
<evidence type="ECO:0000313" key="3">
    <source>
        <dbReference type="Proteomes" id="UP000837857"/>
    </source>
</evidence>
<proteinExistence type="predicted"/>
<reference evidence="2" key="1">
    <citation type="submission" date="2022-03" db="EMBL/GenBank/DDBJ databases">
        <authorList>
            <person name="Martin H S."/>
        </authorList>
    </citation>
    <scope>NUCLEOTIDE SEQUENCE</scope>
</reference>
<feature type="compositionally biased region" description="Polar residues" evidence="1">
    <location>
        <begin position="974"/>
        <end position="995"/>
    </location>
</feature>
<accession>A0ABN8I7L0</accession>
<evidence type="ECO:0000313" key="2">
    <source>
        <dbReference type="EMBL" id="CAH2050121.1"/>
    </source>
</evidence>
<protein>
    <submittedName>
        <fullName evidence="2">Uncharacterized protein</fullName>
    </submittedName>
</protein>
<feature type="non-terminal residue" evidence="2">
    <location>
        <position position="1207"/>
    </location>
</feature>
<organism evidence="2 3">
    <name type="scientific">Iphiclides podalirius</name>
    <name type="common">scarce swallowtail</name>
    <dbReference type="NCBI Taxonomy" id="110791"/>
    <lineage>
        <taxon>Eukaryota</taxon>
        <taxon>Metazoa</taxon>
        <taxon>Ecdysozoa</taxon>
        <taxon>Arthropoda</taxon>
        <taxon>Hexapoda</taxon>
        <taxon>Insecta</taxon>
        <taxon>Pterygota</taxon>
        <taxon>Neoptera</taxon>
        <taxon>Endopterygota</taxon>
        <taxon>Lepidoptera</taxon>
        <taxon>Glossata</taxon>
        <taxon>Ditrysia</taxon>
        <taxon>Papilionoidea</taxon>
        <taxon>Papilionidae</taxon>
        <taxon>Papilioninae</taxon>
        <taxon>Iphiclides</taxon>
    </lineage>
</organism>
<sequence length="1207" mass="135826">MRDIVYICSSYLAEHADLNKHKGPAFKMLINTMLKKPNLLLFESGNIRQKYGEAAANLSNARSLESDHDDPNLTKTIQTNLLKSVDDVVERGANYLSGFTRDREKALKLLLSTMKKDPTKELAKRNKYAMTYGTAAAEIEKTPAIIPYLPVKDIKEEIKDKLTEDVKSITPADLKVPMKSLVRDVAEVLSQPIAMKSNAAGEKYPMDFLIAVEKSMGSKPLYEYKGYKETYADAADTLQKTVMSENDIRNDILEAEISSELKKTIPPKLSPTIASELVEPVEEASKHLASIGTKRGAALEHLTNLMKEKGDLSLARIQGHDQSYVDGARSTESCCRKDTVNEAAGNLANIVKGRGEVIQVIHDGMKKKKDKPFLSIDQFQKTYEQAAEILEEAPNVTSHHIDPLIMEKVSERVKEVPIGGISPQGKAHVEASRGAATSHVPRATNGSNLPLVKPLVKDDDTKEHTQITGKTFPDDLPHEEALQMLHKKLKARGSETFYKQPRNELTHIQASEWLSNKPFDVDQSVKESTDTGRLHKKFERKLSSLVGGTAPTMQDSMQDVIIETSRVLSEYFMTKSYGTLAREAIISEMQKRCNDVLIEEDDATETYFYAAQRLKKAKTLETSNPCERDQYYISKKLEEMIRSRNTLRKIGVHIKDYIQKSSKYLSELVTKPDKEIDAYIALLTEMEAAGDRPLVEGKIPKSYKEAAAYLRQLTSFDDEINREDKSLQSTIGSKLQNITANVAMTGYDKSDLNRVIEQNAKLLTSYIKFQGEKTDALKVLVNSMEKEGENVLLRHGTLRKTYQDGANILRPKNADQLKVTNVDPVVSRKIEIKLQNLMLQSFNKYKDVMNEVIQVCKCMKSVCVQCELWCNEIVRRMARQRCKCLRHCKEADVCPSRRLQFDGSGLHICASGLQVSFTRCPSRHTAGENPSPCPASKPASGCKTDTTAAYLLYTSHGPFDNIPTKLTSDDSEATPISRTASRAYSRANTSLSTGHTRSDRDGFLRTSTSSDTLDDMLATNRNLPSIEHHVSIDTEPLHSIGGKATSTPAQVKSPLGTTKTTDNVQLKLSKGNIQSKNAFSLRTPIITTDEMSDWHSMMVSLMWNVQAWRVWIYDSINRLLAFQERNELDELWANFQRKTTTEILQWYHYDSFSRQLISRIASTYKNKRIVSPTRTTVKTKTFLESHDDMLGIIDTFNRWTYWLTIAV</sequence>
<keyword evidence="3" id="KW-1185">Reference proteome</keyword>
<gene>
    <name evidence="2" type="ORF">IPOD504_LOCUS7247</name>
</gene>
<feature type="region of interest" description="Disordered" evidence="1">
    <location>
        <begin position="964"/>
        <end position="1010"/>
    </location>
</feature>
<dbReference type="EMBL" id="OW152814">
    <property type="protein sequence ID" value="CAH2050121.1"/>
    <property type="molecule type" value="Genomic_DNA"/>
</dbReference>
<dbReference type="Proteomes" id="UP000837857">
    <property type="component" value="Chromosome 2"/>
</dbReference>
<name>A0ABN8I7L0_9NEOP</name>